<evidence type="ECO:0000313" key="2">
    <source>
        <dbReference type="EMBL" id="RKE98045.1"/>
    </source>
</evidence>
<evidence type="ECO:0000256" key="1">
    <source>
        <dbReference type="SAM" id="SignalP"/>
    </source>
</evidence>
<feature type="signal peptide" evidence="1">
    <location>
        <begin position="1"/>
        <end position="18"/>
    </location>
</feature>
<name>A0A420DUY0_9FLAO</name>
<evidence type="ECO:0000313" key="3">
    <source>
        <dbReference type="Proteomes" id="UP000284892"/>
    </source>
</evidence>
<reference evidence="2 3" key="1">
    <citation type="submission" date="2018-09" db="EMBL/GenBank/DDBJ databases">
        <title>Genomic Encyclopedia of Archaeal and Bacterial Type Strains, Phase II (KMG-II): from individual species to whole genera.</title>
        <authorList>
            <person name="Goeker M."/>
        </authorList>
    </citation>
    <scope>NUCLEOTIDE SEQUENCE [LARGE SCALE GENOMIC DNA]</scope>
    <source>
        <strain evidence="2 3">DSM 26283</strain>
    </source>
</reference>
<dbReference type="Proteomes" id="UP000284892">
    <property type="component" value="Unassembled WGS sequence"/>
</dbReference>
<dbReference type="OrthoDB" id="5431540at2"/>
<accession>A0A420DUY0</accession>
<dbReference type="RefSeq" id="WP_120199275.1">
    <property type="nucleotide sequence ID" value="NZ_RAQJ01000001.1"/>
</dbReference>
<dbReference type="AlphaFoldDB" id="A0A420DUY0"/>
<dbReference type="EMBL" id="RAQJ01000001">
    <property type="protein sequence ID" value="RKE98045.1"/>
    <property type="molecule type" value="Genomic_DNA"/>
</dbReference>
<keyword evidence="1" id="KW-0732">Signal</keyword>
<protein>
    <submittedName>
        <fullName evidence="2">Uncharacterized protein DUF922</fullName>
    </submittedName>
</protein>
<sequence>MIYKALLFCLLFFNGASNDEVTISWTDDYKLTWDDFKGPIKPNTAAAAITASGITFGYSVKTSNGKIVSFNPSVEAHFYPEKSWYIKEKGNARLLAHEQLHFDITELHVRKFRAEISKLSITQNLRNELSRLHQRINDELAIMQSQYDSQTDNSINVKVQEQWEYLVAKALKEFEAYKSE</sequence>
<feature type="chain" id="PRO_5019529202" evidence="1">
    <location>
        <begin position="19"/>
        <end position="180"/>
    </location>
</feature>
<organism evidence="2 3">
    <name type="scientific">Ichthyenterobacterium magnum</name>
    <dbReference type="NCBI Taxonomy" id="1230530"/>
    <lineage>
        <taxon>Bacteria</taxon>
        <taxon>Pseudomonadati</taxon>
        <taxon>Bacteroidota</taxon>
        <taxon>Flavobacteriia</taxon>
        <taxon>Flavobacteriales</taxon>
        <taxon>Flavobacteriaceae</taxon>
        <taxon>Ichthyenterobacterium</taxon>
    </lineage>
</organism>
<proteinExistence type="predicted"/>
<dbReference type="Pfam" id="PF06037">
    <property type="entry name" value="DUF922"/>
    <property type="match status" value="1"/>
</dbReference>
<keyword evidence="3" id="KW-1185">Reference proteome</keyword>
<comment type="caution">
    <text evidence="2">The sequence shown here is derived from an EMBL/GenBank/DDBJ whole genome shotgun (WGS) entry which is preliminary data.</text>
</comment>
<gene>
    <name evidence="2" type="ORF">BXY80_0110</name>
</gene>
<dbReference type="InterPro" id="IPR010321">
    <property type="entry name" value="DUF922"/>
</dbReference>